<sequence length="223" mass="24570">DFDEQDAFADQIWRNNGDGTFSIDTPGSPSRVVSFIEDEEEDAENEAGTESLKCITNGFKSIDNLRYLLKTKQLKADFAEQDAFAEEVWRNNGDGTFTIESPGEPTRVVSIPEEETEEEAGNEAGTECGSNSASGNEGVFPTELQDIQASAMPWKDDEEILLFDDHPASLTPAEPDTITTPRSPRAHATVFHKYAQLRVPSRYRNHRDTVTSPVLEPGALSGD</sequence>
<evidence type="ECO:0000313" key="2">
    <source>
        <dbReference type="EMBL" id="GMS83493.1"/>
    </source>
</evidence>
<keyword evidence="3" id="KW-1185">Reference proteome</keyword>
<feature type="non-terminal residue" evidence="2">
    <location>
        <position position="1"/>
    </location>
</feature>
<feature type="region of interest" description="Disordered" evidence="1">
    <location>
        <begin position="202"/>
        <end position="223"/>
    </location>
</feature>
<comment type="caution">
    <text evidence="2">The sequence shown here is derived from an EMBL/GenBank/DDBJ whole genome shotgun (WGS) entry which is preliminary data.</text>
</comment>
<dbReference type="AlphaFoldDB" id="A0AAV5SK91"/>
<feature type="compositionally biased region" description="Acidic residues" evidence="1">
    <location>
        <begin position="112"/>
        <end position="121"/>
    </location>
</feature>
<gene>
    <name evidence="2" type="ORF">PENTCL1PPCAC_5668</name>
</gene>
<feature type="region of interest" description="Disordered" evidence="1">
    <location>
        <begin position="112"/>
        <end position="139"/>
    </location>
</feature>
<protein>
    <submittedName>
        <fullName evidence="2">Uncharacterized protein</fullName>
    </submittedName>
</protein>
<feature type="non-terminal residue" evidence="2">
    <location>
        <position position="223"/>
    </location>
</feature>
<reference evidence="2" key="1">
    <citation type="submission" date="2023-10" db="EMBL/GenBank/DDBJ databases">
        <title>Genome assembly of Pristionchus species.</title>
        <authorList>
            <person name="Yoshida K."/>
            <person name="Sommer R.J."/>
        </authorList>
    </citation>
    <scope>NUCLEOTIDE SEQUENCE</scope>
    <source>
        <strain evidence="2">RS0144</strain>
    </source>
</reference>
<dbReference type="EMBL" id="BTSX01000002">
    <property type="protein sequence ID" value="GMS83493.1"/>
    <property type="molecule type" value="Genomic_DNA"/>
</dbReference>
<name>A0AAV5SK91_9BILA</name>
<evidence type="ECO:0000313" key="3">
    <source>
        <dbReference type="Proteomes" id="UP001432027"/>
    </source>
</evidence>
<organism evidence="2 3">
    <name type="scientific">Pristionchus entomophagus</name>
    <dbReference type="NCBI Taxonomy" id="358040"/>
    <lineage>
        <taxon>Eukaryota</taxon>
        <taxon>Metazoa</taxon>
        <taxon>Ecdysozoa</taxon>
        <taxon>Nematoda</taxon>
        <taxon>Chromadorea</taxon>
        <taxon>Rhabditida</taxon>
        <taxon>Rhabditina</taxon>
        <taxon>Diplogasteromorpha</taxon>
        <taxon>Diplogasteroidea</taxon>
        <taxon>Neodiplogasteridae</taxon>
        <taxon>Pristionchus</taxon>
    </lineage>
</organism>
<proteinExistence type="predicted"/>
<evidence type="ECO:0000256" key="1">
    <source>
        <dbReference type="SAM" id="MobiDB-lite"/>
    </source>
</evidence>
<accession>A0AAV5SK91</accession>
<dbReference type="Proteomes" id="UP001432027">
    <property type="component" value="Unassembled WGS sequence"/>
</dbReference>